<dbReference type="Gene3D" id="3.10.50.40">
    <property type="match status" value="1"/>
</dbReference>
<accession>A0ABU3GM20</accession>
<dbReference type="InterPro" id="IPR046357">
    <property type="entry name" value="PPIase_dom_sf"/>
</dbReference>
<gene>
    <name evidence="8" type="ORF">Q9S78_12685</name>
</gene>
<evidence type="ECO:0000256" key="1">
    <source>
        <dbReference type="ARBA" id="ARBA00000971"/>
    </source>
</evidence>
<dbReference type="EC" id="5.2.1.8" evidence="2 5"/>
<evidence type="ECO:0000256" key="5">
    <source>
        <dbReference type="PROSITE-ProRule" id="PRU00277"/>
    </source>
</evidence>
<evidence type="ECO:0000256" key="6">
    <source>
        <dbReference type="SAM" id="SignalP"/>
    </source>
</evidence>
<comment type="caution">
    <text evidence="8">The sequence shown here is derived from an EMBL/GenBank/DDBJ whole genome shotgun (WGS) entry which is preliminary data.</text>
</comment>
<dbReference type="RefSeq" id="WP_018186562.1">
    <property type="nucleotide sequence ID" value="NZ_JAUZVT010000002.1"/>
</dbReference>
<feature type="signal peptide" evidence="6">
    <location>
        <begin position="1"/>
        <end position="17"/>
    </location>
</feature>
<keyword evidence="3 5" id="KW-0697">Rotamase</keyword>
<evidence type="ECO:0000256" key="2">
    <source>
        <dbReference type="ARBA" id="ARBA00013194"/>
    </source>
</evidence>
<evidence type="ECO:0000313" key="8">
    <source>
        <dbReference type="EMBL" id="MDT3331519.1"/>
    </source>
</evidence>
<evidence type="ECO:0000256" key="4">
    <source>
        <dbReference type="ARBA" id="ARBA00023235"/>
    </source>
</evidence>
<feature type="chain" id="PRO_5045136887" description="peptidylprolyl isomerase" evidence="6">
    <location>
        <begin position="18"/>
        <end position="322"/>
    </location>
</feature>
<dbReference type="SUPFAM" id="SSF54534">
    <property type="entry name" value="FKBP-like"/>
    <property type="match status" value="1"/>
</dbReference>
<reference evidence="8 9" key="1">
    <citation type="submission" date="2023-08" db="EMBL/GenBank/DDBJ databases">
        <title>Microbacterium aquilitoris sp. nov. and Microbacterium gwkjibeachense sp. nov., isolated from beach.</title>
        <authorList>
            <person name="Lee S.D."/>
            <person name="Yang H."/>
            <person name="Kim I."/>
        </authorList>
    </citation>
    <scope>NUCLEOTIDE SEQUENCE [LARGE SCALE GENOMIC DNA]</scope>
    <source>
        <strain evidence="8 9">KSW-18</strain>
    </source>
</reference>
<comment type="catalytic activity">
    <reaction evidence="1 5">
        <text>[protein]-peptidylproline (omega=180) = [protein]-peptidylproline (omega=0)</text>
        <dbReference type="Rhea" id="RHEA:16237"/>
        <dbReference type="Rhea" id="RHEA-COMP:10747"/>
        <dbReference type="Rhea" id="RHEA-COMP:10748"/>
        <dbReference type="ChEBI" id="CHEBI:83833"/>
        <dbReference type="ChEBI" id="CHEBI:83834"/>
        <dbReference type="EC" id="5.2.1.8"/>
    </reaction>
</comment>
<protein>
    <recommendedName>
        <fullName evidence="2 5">peptidylprolyl isomerase</fullName>
        <ecNumber evidence="2 5">5.2.1.8</ecNumber>
    </recommendedName>
</protein>
<dbReference type="PROSITE" id="PS50059">
    <property type="entry name" value="FKBP_PPIASE"/>
    <property type="match status" value="1"/>
</dbReference>
<keyword evidence="6" id="KW-0732">Signal</keyword>
<feature type="domain" description="PPIase FKBP-type" evidence="7">
    <location>
        <begin position="225"/>
        <end position="312"/>
    </location>
</feature>
<evidence type="ECO:0000313" key="9">
    <source>
        <dbReference type="Proteomes" id="UP001262835"/>
    </source>
</evidence>
<organism evidence="8 9">
    <name type="scientific">Microbacterium aquilitoris</name>
    <dbReference type="NCBI Taxonomy" id="3067307"/>
    <lineage>
        <taxon>Bacteria</taxon>
        <taxon>Bacillati</taxon>
        <taxon>Actinomycetota</taxon>
        <taxon>Actinomycetes</taxon>
        <taxon>Micrococcales</taxon>
        <taxon>Microbacteriaceae</taxon>
        <taxon>Microbacterium</taxon>
    </lineage>
</organism>
<dbReference type="Pfam" id="PF00254">
    <property type="entry name" value="FKBP_C"/>
    <property type="match status" value="1"/>
</dbReference>
<sequence length="322" mass="32849">MRQIPAAVAVLGLTALALVGCAPSGPSDSGCERVTAPASSLDLVDVTGAEGLPTASTTDPVYVSKTAYTDLATGKGTPITSGMQDLQIGITVLNGQTGQTLVSAPTKLVALNVLEQSFPTIGKALDCARPGARIVAAMPAKDINPTFVQQAGLSESASAVLVIDVNTVLLPAANGVPQYVDGANVPTVVLAPDGTPGIIVPDAAPPKGLVIKTLKKGDGEKITADSRARLQYTGVAWNTGEVFDSTWQNGEAVTFAKDQFSEGFARAIEGQTVGSQVLVVVPSDMAKVQGQSAQNEPPTGTLVYVIDILGIDPTTDSPTATQ</sequence>
<dbReference type="Proteomes" id="UP001262835">
    <property type="component" value="Unassembled WGS sequence"/>
</dbReference>
<dbReference type="GO" id="GO:0003755">
    <property type="term" value="F:peptidyl-prolyl cis-trans isomerase activity"/>
    <property type="evidence" value="ECO:0007669"/>
    <property type="project" value="UniProtKB-EC"/>
</dbReference>
<dbReference type="PROSITE" id="PS51257">
    <property type="entry name" value="PROKAR_LIPOPROTEIN"/>
    <property type="match status" value="1"/>
</dbReference>
<keyword evidence="4 5" id="KW-0413">Isomerase</keyword>
<keyword evidence="9" id="KW-1185">Reference proteome</keyword>
<name>A0ABU3GM20_9MICO</name>
<evidence type="ECO:0000259" key="7">
    <source>
        <dbReference type="PROSITE" id="PS50059"/>
    </source>
</evidence>
<dbReference type="InterPro" id="IPR001179">
    <property type="entry name" value="PPIase_FKBP_dom"/>
</dbReference>
<proteinExistence type="predicted"/>
<dbReference type="EMBL" id="JAUZVT010000002">
    <property type="protein sequence ID" value="MDT3331519.1"/>
    <property type="molecule type" value="Genomic_DNA"/>
</dbReference>
<evidence type="ECO:0000256" key="3">
    <source>
        <dbReference type="ARBA" id="ARBA00023110"/>
    </source>
</evidence>